<dbReference type="Pfam" id="PF00294">
    <property type="entry name" value="PfkB"/>
    <property type="match status" value="1"/>
</dbReference>
<dbReference type="SUPFAM" id="SSF53613">
    <property type="entry name" value="Ribokinase-like"/>
    <property type="match status" value="1"/>
</dbReference>
<keyword evidence="2" id="KW-0808">Transferase</keyword>
<dbReference type="InterPro" id="IPR029056">
    <property type="entry name" value="Ribokinase-like"/>
</dbReference>
<reference evidence="6" key="1">
    <citation type="submission" date="2016-10" db="EMBL/GenBank/DDBJ databases">
        <authorList>
            <person name="Varghese N."/>
            <person name="Submissions S."/>
        </authorList>
    </citation>
    <scope>NUCLEOTIDE SEQUENCE [LARGE SCALE GENOMIC DNA]</scope>
    <source>
        <strain evidence="6">DSM 22017</strain>
    </source>
</reference>
<dbReference type="InterPro" id="IPR011611">
    <property type="entry name" value="PfkB_dom"/>
</dbReference>
<protein>
    <submittedName>
        <fullName evidence="5">Adenosine kinase</fullName>
    </submittedName>
</protein>
<sequence length="350" mass="38153">MGTTVLATAGYPEAYLRVVFRRVSLLVAGSIATDHLMSFPGKFSDSLVVDQLDKLSVSFLVEDLEVRRGGCAANICFGLGNLGLRPVLVGAVGEDFAEYRSWLERHNVDCESVHVSETRHTARFVCTNDSAHAQIASFYAGAMSESREIELKPIVDRAGDPDYVLVGPDDPQGMLRHTEECRQRGYKFLADPSQQLAFGGGDLIRPLIDGAEILFSNEYEASLITQKTGWSRDEVLSRVGTWVVTLGPDGVRIDRAGEESIVVRAVPEIEKVEPTGVGDAFRAGFLAALTWGLGHERAAQLGCLLAVYVVEQVGTQEYEISRAAFLARCEATYGADAVADFEPHLKTIRP</sequence>
<dbReference type="STRING" id="402596.SAMN04489844_4266"/>
<dbReference type="AlphaFoldDB" id="A0A1H5A4T8"/>
<dbReference type="PANTHER" id="PTHR43085:SF46">
    <property type="entry name" value="ADENOSINE KINASE"/>
    <property type="match status" value="1"/>
</dbReference>
<keyword evidence="6" id="KW-1185">Reference proteome</keyword>
<proteinExistence type="inferred from homology"/>
<dbReference type="InterPro" id="IPR050306">
    <property type="entry name" value="PfkB_Carbo_kinase"/>
</dbReference>
<accession>A0A1H5A4T8</accession>
<evidence type="ECO:0000256" key="3">
    <source>
        <dbReference type="ARBA" id="ARBA00022777"/>
    </source>
</evidence>
<dbReference type="PANTHER" id="PTHR43085">
    <property type="entry name" value="HEXOKINASE FAMILY MEMBER"/>
    <property type="match status" value="1"/>
</dbReference>
<evidence type="ECO:0000256" key="1">
    <source>
        <dbReference type="ARBA" id="ARBA00010688"/>
    </source>
</evidence>
<dbReference type="Gene3D" id="3.40.1190.20">
    <property type="match status" value="1"/>
</dbReference>
<evidence type="ECO:0000313" key="5">
    <source>
        <dbReference type="EMBL" id="SED36650.1"/>
    </source>
</evidence>
<feature type="domain" description="Carbohydrate kinase PfkB" evidence="4">
    <location>
        <begin position="54"/>
        <end position="317"/>
    </location>
</feature>
<dbReference type="CDD" id="cd01942">
    <property type="entry name" value="ribokinase_group_A"/>
    <property type="match status" value="1"/>
</dbReference>
<organism evidence="5 6">
    <name type="scientific">Nocardioides exalbidus</name>
    <dbReference type="NCBI Taxonomy" id="402596"/>
    <lineage>
        <taxon>Bacteria</taxon>
        <taxon>Bacillati</taxon>
        <taxon>Actinomycetota</taxon>
        <taxon>Actinomycetes</taxon>
        <taxon>Propionibacteriales</taxon>
        <taxon>Nocardioidaceae</taxon>
        <taxon>Nocardioides</taxon>
    </lineage>
</organism>
<evidence type="ECO:0000313" key="6">
    <source>
        <dbReference type="Proteomes" id="UP000198742"/>
    </source>
</evidence>
<name>A0A1H5A4T8_9ACTN</name>
<evidence type="ECO:0000256" key="2">
    <source>
        <dbReference type="ARBA" id="ARBA00022679"/>
    </source>
</evidence>
<keyword evidence="3 5" id="KW-0418">Kinase</keyword>
<dbReference type="EMBL" id="FNRT01000002">
    <property type="protein sequence ID" value="SED36650.1"/>
    <property type="molecule type" value="Genomic_DNA"/>
</dbReference>
<comment type="similarity">
    <text evidence="1">Belongs to the carbohydrate kinase PfkB family.</text>
</comment>
<dbReference type="Proteomes" id="UP000198742">
    <property type="component" value="Unassembled WGS sequence"/>
</dbReference>
<dbReference type="GO" id="GO:0016301">
    <property type="term" value="F:kinase activity"/>
    <property type="evidence" value="ECO:0007669"/>
    <property type="project" value="UniProtKB-KW"/>
</dbReference>
<evidence type="ECO:0000259" key="4">
    <source>
        <dbReference type="Pfam" id="PF00294"/>
    </source>
</evidence>
<gene>
    <name evidence="5" type="ORF">SAMN04489844_4266</name>
</gene>